<keyword evidence="3 4" id="KW-0964">Secreted</keyword>
<dbReference type="InterPro" id="IPR044859">
    <property type="entry name" value="Allene_oxi_cyc_Dirigent"/>
</dbReference>
<organism evidence="5 6">
    <name type="scientific">Oldenlandia corymbosa var. corymbosa</name>
    <dbReference type="NCBI Taxonomy" id="529605"/>
    <lineage>
        <taxon>Eukaryota</taxon>
        <taxon>Viridiplantae</taxon>
        <taxon>Streptophyta</taxon>
        <taxon>Embryophyta</taxon>
        <taxon>Tracheophyta</taxon>
        <taxon>Spermatophyta</taxon>
        <taxon>Magnoliopsida</taxon>
        <taxon>eudicotyledons</taxon>
        <taxon>Gunneridae</taxon>
        <taxon>Pentapetalae</taxon>
        <taxon>asterids</taxon>
        <taxon>lamiids</taxon>
        <taxon>Gentianales</taxon>
        <taxon>Rubiaceae</taxon>
        <taxon>Rubioideae</taxon>
        <taxon>Spermacoceae</taxon>
        <taxon>Hedyotis-Oldenlandia complex</taxon>
        <taxon>Oldenlandia</taxon>
    </lineage>
</organism>
<dbReference type="PANTHER" id="PTHR46442:SF6">
    <property type="entry name" value="DIRIGENT PROTEIN 5"/>
    <property type="match status" value="1"/>
</dbReference>
<accession>A0AAV1DRN6</accession>
<comment type="subunit">
    <text evidence="2 4">Homodimer.</text>
</comment>
<name>A0AAV1DRN6_OLDCO</name>
<feature type="chain" id="PRO_5043087989" description="Dirigent protein" evidence="4">
    <location>
        <begin position="24"/>
        <end position="179"/>
    </location>
</feature>
<sequence length="179" mass="19832">MSQKLCSILFLVFVISSFRPIQSRKYNPKKPCKRFSVHMHEILFDGNNAANATAAVAVNQTKLNSYGFGEFTVFNDKLTADSNLSSPSVGRGQGFYVFNMRTPGFNAWVGLSLVFNNSFKYKGTLTITGADLISQGTRDIPIVGGTGDFFMARGIATITTEFEGDTYFRLLIDVKLYEC</sequence>
<feature type="signal peptide" evidence="4">
    <location>
        <begin position="1"/>
        <end position="23"/>
    </location>
</feature>
<gene>
    <name evidence="5" type="ORF">OLC1_LOCUS17335</name>
</gene>
<evidence type="ECO:0000256" key="1">
    <source>
        <dbReference type="ARBA" id="ARBA00010746"/>
    </source>
</evidence>
<dbReference type="PANTHER" id="PTHR46442">
    <property type="entry name" value="DIRIGENT PROTEIN"/>
    <property type="match status" value="1"/>
</dbReference>
<keyword evidence="4" id="KW-0732">Signal</keyword>
<comment type="similarity">
    <text evidence="1 4">Belongs to the plant dirigent protein family.</text>
</comment>
<protein>
    <recommendedName>
        <fullName evidence="4">Dirigent protein</fullName>
    </recommendedName>
</protein>
<dbReference type="GO" id="GO:0048046">
    <property type="term" value="C:apoplast"/>
    <property type="evidence" value="ECO:0007669"/>
    <property type="project" value="UniProtKB-SubCell"/>
</dbReference>
<reference evidence="5" key="1">
    <citation type="submission" date="2023-03" db="EMBL/GenBank/DDBJ databases">
        <authorList>
            <person name="Julca I."/>
        </authorList>
    </citation>
    <scope>NUCLEOTIDE SEQUENCE</scope>
</reference>
<dbReference type="GO" id="GO:0009699">
    <property type="term" value="P:phenylpropanoid biosynthetic process"/>
    <property type="evidence" value="ECO:0007669"/>
    <property type="project" value="UniProtKB-ARBA"/>
</dbReference>
<evidence type="ECO:0000256" key="2">
    <source>
        <dbReference type="ARBA" id="ARBA00011738"/>
    </source>
</evidence>
<evidence type="ECO:0000313" key="5">
    <source>
        <dbReference type="EMBL" id="CAI9109428.1"/>
    </source>
</evidence>
<proteinExistence type="inferred from homology"/>
<dbReference type="Pfam" id="PF03018">
    <property type="entry name" value="Dirigent"/>
    <property type="match status" value="1"/>
</dbReference>
<dbReference type="InterPro" id="IPR004265">
    <property type="entry name" value="Dirigent"/>
</dbReference>
<keyword evidence="6" id="KW-1185">Reference proteome</keyword>
<comment type="function">
    <text evidence="4">Dirigent proteins impart stereoselectivity on the phenoxy radical-coupling reaction, yielding optically active lignans from two molecules of coniferyl alcohol in the biosynthesis of lignans, flavonolignans, and alkaloids and thus plays a central role in plant secondary metabolism.</text>
</comment>
<evidence type="ECO:0000313" key="6">
    <source>
        <dbReference type="Proteomes" id="UP001161247"/>
    </source>
</evidence>
<dbReference type="AlphaFoldDB" id="A0AAV1DRN6"/>
<evidence type="ECO:0000256" key="4">
    <source>
        <dbReference type="RuleBase" id="RU363099"/>
    </source>
</evidence>
<comment type="subcellular location">
    <subcellularLocation>
        <location evidence="4">Secreted</location>
        <location evidence="4">Extracellular space</location>
        <location evidence="4">Apoplast</location>
    </subcellularLocation>
</comment>
<evidence type="ECO:0000256" key="3">
    <source>
        <dbReference type="ARBA" id="ARBA00022525"/>
    </source>
</evidence>
<keyword evidence="4" id="KW-0052">Apoplast</keyword>
<dbReference type="EMBL" id="OX459123">
    <property type="protein sequence ID" value="CAI9109428.1"/>
    <property type="molecule type" value="Genomic_DNA"/>
</dbReference>
<dbReference type="Gene3D" id="2.40.480.10">
    <property type="entry name" value="Allene oxide cyclase-like"/>
    <property type="match status" value="1"/>
</dbReference>
<dbReference type="Proteomes" id="UP001161247">
    <property type="component" value="Chromosome 6"/>
</dbReference>